<comment type="similarity">
    <text evidence="3 20">Belongs to the DNA polymerase type-B family.</text>
</comment>
<dbReference type="GO" id="GO:0005634">
    <property type="term" value="C:nucleus"/>
    <property type="evidence" value="ECO:0007669"/>
    <property type="project" value="UniProtKB-SubCell"/>
</dbReference>
<feature type="region of interest" description="Disordered" evidence="21">
    <location>
        <begin position="486"/>
        <end position="508"/>
    </location>
</feature>
<dbReference type="GO" id="GO:0000724">
    <property type="term" value="P:double-strand break repair via homologous recombination"/>
    <property type="evidence" value="ECO:0007669"/>
    <property type="project" value="TreeGrafter"/>
</dbReference>
<evidence type="ECO:0000256" key="11">
    <source>
        <dbReference type="ARBA" id="ARBA00022833"/>
    </source>
</evidence>
<dbReference type="InterPro" id="IPR056447">
    <property type="entry name" value="REV3_N"/>
</dbReference>
<evidence type="ECO:0000256" key="5">
    <source>
        <dbReference type="ARBA" id="ARBA00022679"/>
    </source>
</evidence>
<dbReference type="Pfam" id="PF24055">
    <property type="entry name" value="POL3_N"/>
    <property type="match status" value="1"/>
</dbReference>
<feature type="domain" description="DNA-directed DNA polymerase family B exonuclease" evidence="23">
    <location>
        <begin position="820"/>
        <end position="985"/>
    </location>
</feature>
<dbReference type="GO" id="GO:0006260">
    <property type="term" value="P:DNA replication"/>
    <property type="evidence" value="ECO:0007669"/>
    <property type="project" value="UniProtKB-KW"/>
</dbReference>
<feature type="domain" description="DNA polymerase zeta catalytic subunit N-terminal" evidence="25">
    <location>
        <begin position="9"/>
        <end position="65"/>
    </location>
</feature>
<keyword evidence="5 20" id="KW-0808">Transferase</keyword>
<dbReference type="InterPro" id="IPR036397">
    <property type="entry name" value="RNaseH_sf"/>
</dbReference>
<name>A0A8K1C3N0_PYTOL</name>
<dbReference type="Pfam" id="PF00136">
    <property type="entry name" value="DNA_pol_B"/>
    <property type="match status" value="1"/>
</dbReference>
<evidence type="ECO:0000256" key="12">
    <source>
        <dbReference type="ARBA" id="ARBA00022932"/>
    </source>
</evidence>
<feature type="compositionally biased region" description="Low complexity" evidence="21">
    <location>
        <begin position="117"/>
        <end position="127"/>
    </location>
</feature>
<dbReference type="SUPFAM" id="SSF56672">
    <property type="entry name" value="DNA/RNA polymerases"/>
    <property type="match status" value="1"/>
</dbReference>
<dbReference type="InterPro" id="IPR042087">
    <property type="entry name" value="DNA_pol_B_thumb"/>
</dbReference>
<organism evidence="26 27">
    <name type="scientific">Pythium oligandrum</name>
    <name type="common">Mycoparasitic fungus</name>
    <dbReference type="NCBI Taxonomy" id="41045"/>
    <lineage>
        <taxon>Eukaryota</taxon>
        <taxon>Sar</taxon>
        <taxon>Stramenopiles</taxon>
        <taxon>Oomycota</taxon>
        <taxon>Peronosporomycetes</taxon>
        <taxon>Pythiales</taxon>
        <taxon>Pythiaceae</taxon>
        <taxon>Pythium</taxon>
    </lineage>
</organism>
<feature type="domain" description="DNA polymerase delta/zeta catalytic subunit N-terminal" evidence="24">
    <location>
        <begin position="66"/>
        <end position="171"/>
    </location>
</feature>
<dbReference type="InterPro" id="IPR006172">
    <property type="entry name" value="DNA-dir_DNA_pol_B"/>
</dbReference>
<dbReference type="CDD" id="cd05778">
    <property type="entry name" value="DNA_polB_zeta_exo"/>
    <property type="match status" value="1"/>
</dbReference>
<evidence type="ECO:0000256" key="20">
    <source>
        <dbReference type="RuleBase" id="RU000442"/>
    </source>
</evidence>
<evidence type="ECO:0000313" key="26">
    <source>
        <dbReference type="EMBL" id="TMW55834.1"/>
    </source>
</evidence>
<keyword evidence="13" id="KW-0408">Iron</keyword>
<dbReference type="EC" id="2.7.7.7" evidence="20"/>
<dbReference type="InterPro" id="IPR006133">
    <property type="entry name" value="DNA-dir_DNA_pol_B_exonuc"/>
</dbReference>
<keyword evidence="8" id="KW-0479">Metal-binding</keyword>
<evidence type="ECO:0000256" key="3">
    <source>
        <dbReference type="ARBA" id="ARBA00005755"/>
    </source>
</evidence>
<dbReference type="OrthoDB" id="2414538at2759"/>
<dbReference type="EMBL" id="SPLM01000146">
    <property type="protein sequence ID" value="TMW55834.1"/>
    <property type="molecule type" value="Genomic_DNA"/>
</dbReference>
<dbReference type="PRINTS" id="PR00106">
    <property type="entry name" value="DNAPOLB"/>
</dbReference>
<dbReference type="GO" id="GO:0008270">
    <property type="term" value="F:zinc ion binding"/>
    <property type="evidence" value="ECO:0007669"/>
    <property type="project" value="UniProtKB-KW"/>
</dbReference>
<evidence type="ECO:0000256" key="19">
    <source>
        <dbReference type="ARBA" id="ARBA00066055"/>
    </source>
</evidence>
<evidence type="ECO:0000259" key="24">
    <source>
        <dbReference type="Pfam" id="PF24055"/>
    </source>
</evidence>
<evidence type="ECO:0000256" key="17">
    <source>
        <dbReference type="ARBA" id="ARBA00023242"/>
    </source>
</evidence>
<feature type="region of interest" description="Disordered" evidence="21">
    <location>
        <begin position="580"/>
        <end position="658"/>
    </location>
</feature>
<keyword evidence="17" id="KW-0539">Nucleus</keyword>
<dbReference type="GO" id="GO:0051539">
    <property type="term" value="F:4 iron, 4 sulfur cluster binding"/>
    <property type="evidence" value="ECO:0007669"/>
    <property type="project" value="UniProtKB-KW"/>
</dbReference>
<dbReference type="InterPro" id="IPR030559">
    <property type="entry name" value="PolZ_Rev3"/>
</dbReference>
<keyword evidence="27" id="KW-1185">Reference proteome</keyword>
<dbReference type="InterPro" id="IPR043502">
    <property type="entry name" value="DNA/RNA_pol_sf"/>
</dbReference>
<dbReference type="PROSITE" id="PS00116">
    <property type="entry name" value="DNA_POLYMERASE_B"/>
    <property type="match status" value="1"/>
</dbReference>
<sequence length="1618" mass="182842">MTDDEEEEEFCMETVVVDYYMSAPLPDDALYKLPVSPCYRLARQVPVMRVFGATPAGQKACLHIHGLFPYFYFRAENDPVFDDVEQLKKLLPRIAMELEKANELKQKQAKKTTNEESTSTQGNGQRQGRSRRSTTSKLVAKLLIVQGMPFYGYHDTPRLFVQIFLYNPRAVASTVQLLESGCIAERRFQPYEAHVPFLLQVFADYHIEGMNHIHLSHVKFRAPLPAVQDHLKRDCVEGEQLPVYLRSNVPSSKIHGDVAMFAQVVKGRSVRVPGAPVQWFDRHSSSVLEVDVAAECIMNPRLFTKLQKSLVGTSELRSVPSLAALWEEERLRRIQNGEQGTPEFSLSVERKMDRTPEPTGLSAAQSASSLLSQSFFQQKMQDAVATIMEQFEKEKLEQSHSSIDEVSREETRTQFSQQCSSNEIAHSRSTIMTESEYSFSQNQLYDGRMHADDSATDEAEEQKEDEDIVNLLLAMQQEPRSNLASDLTVNTRPGYHGEDAFTDDEIDRDEENEIGMRAEELEDIGDILASQRLFEDELTERTTSNRGGKADRERETKNSWWNVGDNEQLSASSGVLDIGSPRLEWSEGQQHRKRQESSLKRKKRLQYDSEQGEGDEEDEEVEYVLDIEDLLPPQPPPVRMRRQREEEESVPLDPSLLSPTPNFRRIVRKIPKPPSLQEQVKGRPKVWLFDPPPPSMSDLLVSSRLLGVGEMEHQAAYYSNADDIPEKPLVFGGKKFEFTPTDLTHIPRFDTLQSRAMRNGKNELPSWSTLDSLKSHQPPHLFATVNKIQRVRIPATSPPTYGDVEAWLIEEKGTISVDYQRRTKKPRHDPLTTSLEARKLHSSATSSNLTILSLEIHANSRSNLLPDPHRDRVELIAYAVEAQEGPTAEKTKERGIIIVKSTEAQPEGYGGMGPMGFCVDNSELCVAIVESEHELLTRLEELVHRWDPDFLVGFEVQKESIGYLVDRSSQLKMNLVQMMSRLPTTQVDARNTSALLGPDEIEEGNGEVSIGTTWGVTKASGLWVHGRQILNLWRLARSEIKLSRYAWEDVLRAVMKREFPVYSAEQLTTWYVAGGQLRWKVVRYVLDKATLNLKLLSRMQLVTRTSEMARLFGMDFYSVLSRGSQYRVESVMLRVTKRHNYIMVSPNRTQVARQAPMECIPLVMEPLSTFYSDPVVVLDFQSLYPSLVIGYNLCYSTLYGRLKSGLKPELEAELGVVDFTPSSSGLLQDRDNLIISPSGTLYSSKVNRLGVLPVILDEILATRIMVKNAMKKAKERGQERLEKVLNARQLALKLLANVTYGYTAAGFSGRMPCAQLADSIVQSGRCTLEAAVRLVEGNREWNAKIVYGDTDSLFVLLRGRSKQQAFRIGQEIADVVTASNPKPVTLKLEKVYMGSILVSKKRYVGLKFENPNQAVGAIESKGIEIVRRDSCGVVQKSMQSCLELLFATSDLSQVRQALEQYWTRMLEDSLPMKDFIFAKEVRLGTYARGSAPPAALVSAKAMAKDPRAEPRYAERVQYVVINGPPGARLVDLVVSPFDLTNRSKRRSINYQYYIHKQIIPSLERLFLLMGANASHGCVIGVQMTPSAVSLYCKSSQQEEIKSWKYYGWCARLVATAIP</sequence>
<proteinExistence type="inferred from homology"/>
<evidence type="ECO:0000256" key="9">
    <source>
        <dbReference type="ARBA" id="ARBA00022763"/>
    </source>
</evidence>
<keyword evidence="15 20" id="KW-0238">DNA-binding</keyword>
<keyword evidence="4" id="KW-0004">4Fe-4S</keyword>
<keyword evidence="16" id="KW-0234">DNA repair</keyword>
<dbReference type="InterPro" id="IPR056435">
    <property type="entry name" value="DPOD/Z_N"/>
</dbReference>
<dbReference type="GO" id="GO:0016035">
    <property type="term" value="C:zeta DNA polymerase complex"/>
    <property type="evidence" value="ECO:0007669"/>
    <property type="project" value="InterPro"/>
</dbReference>
<dbReference type="CDD" id="cd05534">
    <property type="entry name" value="POLBc_zeta"/>
    <property type="match status" value="1"/>
</dbReference>
<protein>
    <recommendedName>
        <fullName evidence="20">DNA polymerase</fullName>
        <ecNumber evidence="20">2.7.7.7</ecNumber>
    </recommendedName>
</protein>
<dbReference type="Proteomes" id="UP000794436">
    <property type="component" value="Unassembled WGS sequence"/>
</dbReference>
<keyword evidence="9" id="KW-0227">DNA damage</keyword>
<feature type="region of interest" description="Disordered" evidence="21">
    <location>
        <begin position="104"/>
        <end position="134"/>
    </location>
</feature>
<dbReference type="InterPro" id="IPR017964">
    <property type="entry name" value="DNA-dir_DNA_pol_B_CS"/>
</dbReference>
<dbReference type="InterPro" id="IPR023211">
    <property type="entry name" value="DNA_pol_palm_dom_sf"/>
</dbReference>
<dbReference type="GO" id="GO:0003887">
    <property type="term" value="F:DNA-directed DNA polymerase activity"/>
    <property type="evidence" value="ECO:0007669"/>
    <property type="project" value="UniProtKB-KW"/>
</dbReference>
<evidence type="ECO:0000256" key="14">
    <source>
        <dbReference type="ARBA" id="ARBA00023014"/>
    </source>
</evidence>
<keyword evidence="12 20" id="KW-0239">DNA-directed DNA polymerase</keyword>
<dbReference type="SMART" id="SM00486">
    <property type="entry name" value="POLBc"/>
    <property type="match status" value="1"/>
</dbReference>
<keyword evidence="11" id="KW-0862">Zinc</keyword>
<evidence type="ECO:0000256" key="18">
    <source>
        <dbReference type="ARBA" id="ARBA00049244"/>
    </source>
</evidence>
<dbReference type="PANTHER" id="PTHR45812">
    <property type="entry name" value="DNA POLYMERASE ZETA CATALYTIC SUBUNIT"/>
    <property type="match status" value="1"/>
</dbReference>
<feature type="region of interest" description="Disordered" evidence="21">
    <location>
        <begin position="396"/>
        <end position="433"/>
    </location>
</feature>
<evidence type="ECO:0000259" key="23">
    <source>
        <dbReference type="Pfam" id="PF03104"/>
    </source>
</evidence>
<dbReference type="Pfam" id="PF03104">
    <property type="entry name" value="DNA_pol_B_exo1"/>
    <property type="match status" value="1"/>
</dbReference>
<reference evidence="26" key="1">
    <citation type="submission" date="2019-03" db="EMBL/GenBank/DDBJ databases">
        <title>Long read genome sequence of the mycoparasitic Pythium oligandrum ATCC 38472 isolated from sugarbeet rhizosphere.</title>
        <authorList>
            <person name="Gaulin E."/>
        </authorList>
    </citation>
    <scope>NUCLEOTIDE SEQUENCE</scope>
    <source>
        <strain evidence="26">ATCC 38472_TT</strain>
    </source>
</reference>
<evidence type="ECO:0000256" key="16">
    <source>
        <dbReference type="ARBA" id="ARBA00023204"/>
    </source>
</evidence>
<dbReference type="GO" id="GO:0000166">
    <property type="term" value="F:nucleotide binding"/>
    <property type="evidence" value="ECO:0007669"/>
    <property type="project" value="InterPro"/>
</dbReference>
<evidence type="ECO:0000256" key="4">
    <source>
        <dbReference type="ARBA" id="ARBA00022485"/>
    </source>
</evidence>
<evidence type="ECO:0000256" key="2">
    <source>
        <dbReference type="ARBA" id="ARBA00004123"/>
    </source>
</evidence>
<gene>
    <name evidence="26" type="ORF">Poli38472_008482</name>
</gene>
<accession>A0A8K1C3N0</accession>
<dbReference type="Gene3D" id="1.10.132.60">
    <property type="entry name" value="DNA polymerase family B, C-terminal domain"/>
    <property type="match status" value="1"/>
</dbReference>
<evidence type="ECO:0000256" key="1">
    <source>
        <dbReference type="ARBA" id="ARBA00001966"/>
    </source>
</evidence>
<keyword evidence="6 20" id="KW-0548">Nucleotidyltransferase</keyword>
<comment type="subunit">
    <text evidence="19">Forms DNA polymerase zeta with REV7.</text>
</comment>
<keyword evidence="10" id="KW-0863">Zinc-finger</keyword>
<feature type="compositionally biased region" description="Acidic residues" evidence="21">
    <location>
        <begin position="610"/>
        <end position="629"/>
    </location>
</feature>
<feature type="compositionally biased region" description="Basic and acidic residues" evidence="21">
    <location>
        <begin position="548"/>
        <end position="557"/>
    </location>
</feature>
<dbReference type="InterPro" id="IPR012337">
    <property type="entry name" value="RNaseH-like_sf"/>
</dbReference>
<evidence type="ECO:0000259" key="22">
    <source>
        <dbReference type="Pfam" id="PF00136"/>
    </source>
</evidence>
<evidence type="ECO:0000259" key="25">
    <source>
        <dbReference type="Pfam" id="PF24065"/>
    </source>
</evidence>
<keyword evidence="14" id="KW-0411">Iron-sulfur</keyword>
<dbReference type="Gene3D" id="3.30.342.10">
    <property type="entry name" value="DNA Polymerase, chain B, domain 1"/>
    <property type="match status" value="1"/>
</dbReference>
<dbReference type="FunFam" id="1.10.287.690:FF:000002">
    <property type="entry name" value="DNA polymerase zeta"/>
    <property type="match status" value="1"/>
</dbReference>
<evidence type="ECO:0000313" key="27">
    <source>
        <dbReference type="Proteomes" id="UP000794436"/>
    </source>
</evidence>
<dbReference type="Gene3D" id="3.90.1600.10">
    <property type="entry name" value="Palm domain of DNA polymerase"/>
    <property type="match status" value="1"/>
</dbReference>
<comment type="cofactor">
    <cofactor evidence="1">
        <name>[4Fe-4S] cluster</name>
        <dbReference type="ChEBI" id="CHEBI:49883"/>
    </cofactor>
</comment>
<evidence type="ECO:0000256" key="13">
    <source>
        <dbReference type="ARBA" id="ARBA00023004"/>
    </source>
</evidence>
<dbReference type="GO" id="GO:0042276">
    <property type="term" value="P:error-prone translesion synthesis"/>
    <property type="evidence" value="ECO:0007669"/>
    <property type="project" value="TreeGrafter"/>
</dbReference>
<dbReference type="PANTHER" id="PTHR45812:SF1">
    <property type="entry name" value="DNA POLYMERASE ZETA CATALYTIC SUBUNIT"/>
    <property type="match status" value="1"/>
</dbReference>
<dbReference type="Pfam" id="PF24065">
    <property type="entry name" value="REV3_N"/>
    <property type="match status" value="1"/>
</dbReference>
<dbReference type="FunFam" id="1.10.132.60:FF:000007">
    <property type="entry name" value="DNA polymerase"/>
    <property type="match status" value="1"/>
</dbReference>
<dbReference type="Gene3D" id="3.30.420.10">
    <property type="entry name" value="Ribonuclease H-like superfamily/Ribonuclease H"/>
    <property type="match status" value="1"/>
</dbReference>
<comment type="catalytic activity">
    <reaction evidence="18 20">
        <text>DNA(n) + a 2'-deoxyribonucleoside 5'-triphosphate = DNA(n+1) + diphosphate</text>
        <dbReference type="Rhea" id="RHEA:22508"/>
        <dbReference type="Rhea" id="RHEA-COMP:17339"/>
        <dbReference type="Rhea" id="RHEA-COMP:17340"/>
        <dbReference type="ChEBI" id="CHEBI:33019"/>
        <dbReference type="ChEBI" id="CHEBI:61560"/>
        <dbReference type="ChEBI" id="CHEBI:173112"/>
        <dbReference type="EC" id="2.7.7.7"/>
    </reaction>
</comment>
<evidence type="ECO:0000256" key="15">
    <source>
        <dbReference type="ARBA" id="ARBA00023125"/>
    </source>
</evidence>
<feature type="compositionally biased region" description="Polar residues" evidence="21">
    <location>
        <begin position="413"/>
        <end position="433"/>
    </location>
</feature>
<evidence type="ECO:0000256" key="7">
    <source>
        <dbReference type="ARBA" id="ARBA00022705"/>
    </source>
</evidence>
<dbReference type="InterPro" id="IPR006134">
    <property type="entry name" value="DNA-dir_DNA_pol_B_multi_dom"/>
</dbReference>
<evidence type="ECO:0000256" key="8">
    <source>
        <dbReference type="ARBA" id="ARBA00022723"/>
    </source>
</evidence>
<feature type="domain" description="DNA-directed DNA polymerase family B multifunctional" evidence="22">
    <location>
        <begin position="1116"/>
        <end position="1566"/>
    </location>
</feature>
<evidence type="ECO:0000256" key="21">
    <source>
        <dbReference type="SAM" id="MobiDB-lite"/>
    </source>
</evidence>
<evidence type="ECO:0000256" key="10">
    <source>
        <dbReference type="ARBA" id="ARBA00022771"/>
    </source>
</evidence>
<dbReference type="GO" id="GO:0003677">
    <property type="term" value="F:DNA binding"/>
    <property type="evidence" value="ECO:0007669"/>
    <property type="project" value="UniProtKB-KW"/>
</dbReference>
<feature type="compositionally biased region" description="Basic and acidic residues" evidence="21">
    <location>
        <begin position="396"/>
        <end position="412"/>
    </location>
</feature>
<dbReference type="Gene3D" id="1.10.287.690">
    <property type="entry name" value="Helix hairpin bin"/>
    <property type="match status" value="1"/>
</dbReference>
<feature type="region of interest" description="Disordered" evidence="21">
    <location>
        <begin position="538"/>
        <end position="566"/>
    </location>
</feature>
<comment type="caution">
    <text evidence="26">The sequence shown here is derived from an EMBL/GenBank/DDBJ whole genome shotgun (WGS) entry which is preliminary data.</text>
</comment>
<comment type="subcellular location">
    <subcellularLocation>
        <location evidence="2">Nucleus</location>
    </subcellularLocation>
</comment>
<evidence type="ECO:0000256" key="6">
    <source>
        <dbReference type="ARBA" id="ARBA00022695"/>
    </source>
</evidence>
<keyword evidence="7 20" id="KW-0235">DNA replication</keyword>
<dbReference type="SUPFAM" id="SSF53098">
    <property type="entry name" value="Ribonuclease H-like"/>
    <property type="match status" value="1"/>
</dbReference>